<dbReference type="AlphaFoldDB" id="A0ABD2QNZ1"/>
<evidence type="ECO:0008006" key="3">
    <source>
        <dbReference type="Google" id="ProtNLM"/>
    </source>
</evidence>
<name>A0ABD2QNZ1_9PLAT</name>
<protein>
    <recommendedName>
        <fullName evidence="3">B box-type domain-containing protein</fullName>
    </recommendedName>
</protein>
<proteinExistence type="predicted"/>
<reference evidence="1 2" key="1">
    <citation type="submission" date="2024-11" db="EMBL/GenBank/DDBJ databases">
        <title>Adaptive evolution of stress response genes in parasites aligns with host niche diversity.</title>
        <authorList>
            <person name="Hahn C."/>
            <person name="Resl P."/>
        </authorList>
    </citation>
    <scope>NUCLEOTIDE SEQUENCE [LARGE SCALE GENOMIC DNA]</scope>
    <source>
        <strain evidence="1">EGGRZ-B1_66</strain>
        <tissue evidence="1">Body</tissue>
    </source>
</reference>
<dbReference type="Proteomes" id="UP001626550">
    <property type="component" value="Unassembled WGS sequence"/>
</dbReference>
<evidence type="ECO:0000313" key="1">
    <source>
        <dbReference type="EMBL" id="KAL3321239.1"/>
    </source>
</evidence>
<sequence length="123" mass="14301">MPKKHKNKFKSGGMECLEFHRKVTCAVCGFGNDFFCRECVRSGNFKSGNSSEGRIYADLLKNSLNQYHELVKETSKLNNFHLSREKSNKKAQLSYITQRMNNVRKVLEIKRNNLQNGNHQNFL</sequence>
<keyword evidence="2" id="KW-1185">Reference proteome</keyword>
<dbReference type="EMBL" id="JBJKFK010000004">
    <property type="protein sequence ID" value="KAL3321239.1"/>
    <property type="molecule type" value="Genomic_DNA"/>
</dbReference>
<gene>
    <name evidence="1" type="ORF">Ciccas_000073</name>
</gene>
<comment type="caution">
    <text evidence="1">The sequence shown here is derived from an EMBL/GenBank/DDBJ whole genome shotgun (WGS) entry which is preliminary data.</text>
</comment>
<evidence type="ECO:0000313" key="2">
    <source>
        <dbReference type="Proteomes" id="UP001626550"/>
    </source>
</evidence>
<accession>A0ABD2QNZ1</accession>
<organism evidence="1 2">
    <name type="scientific">Cichlidogyrus casuarinus</name>
    <dbReference type="NCBI Taxonomy" id="1844966"/>
    <lineage>
        <taxon>Eukaryota</taxon>
        <taxon>Metazoa</taxon>
        <taxon>Spiralia</taxon>
        <taxon>Lophotrochozoa</taxon>
        <taxon>Platyhelminthes</taxon>
        <taxon>Monogenea</taxon>
        <taxon>Monopisthocotylea</taxon>
        <taxon>Dactylogyridea</taxon>
        <taxon>Ancyrocephalidae</taxon>
        <taxon>Cichlidogyrus</taxon>
    </lineage>
</organism>